<dbReference type="InterPro" id="IPR004358">
    <property type="entry name" value="Sig_transdc_His_kin-like_C"/>
</dbReference>
<organism evidence="14 15">
    <name type="scientific">Acidisarcina polymorpha</name>
    <dbReference type="NCBI Taxonomy" id="2211140"/>
    <lineage>
        <taxon>Bacteria</taxon>
        <taxon>Pseudomonadati</taxon>
        <taxon>Acidobacteriota</taxon>
        <taxon>Terriglobia</taxon>
        <taxon>Terriglobales</taxon>
        <taxon>Acidobacteriaceae</taxon>
        <taxon>Acidisarcina</taxon>
    </lineage>
</organism>
<keyword evidence="9" id="KW-0902">Two-component regulatory system</keyword>
<evidence type="ECO:0000256" key="11">
    <source>
        <dbReference type="SAM" id="Phobius"/>
    </source>
</evidence>
<dbReference type="OrthoDB" id="9813151at2"/>
<evidence type="ECO:0000256" key="6">
    <source>
        <dbReference type="ARBA" id="ARBA00022692"/>
    </source>
</evidence>
<dbReference type="Proteomes" id="UP000253606">
    <property type="component" value="Chromosome"/>
</dbReference>
<dbReference type="SMART" id="SM00387">
    <property type="entry name" value="HATPase_c"/>
    <property type="match status" value="1"/>
</dbReference>
<evidence type="ECO:0000256" key="4">
    <source>
        <dbReference type="ARBA" id="ARBA00022553"/>
    </source>
</evidence>
<dbReference type="InterPro" id="IPR036097">
    <property type="entry name" value="HisK_dim/P_sf"/>
</dbReference>
<dbReference type="SUPFAM" id="SSF47384">
    <property type="entry name" value="Homodimeric domain of signal transducing histidine kinase"/>
    <property type="match status" value="1"/>
</dbReference>
<evidence type="ECO:0000256" key="1">
    <source>
        <dbReference type="ARBA" id="ARBA00000085"/>
    </source>
</evidence>
<evidence type="ECO:0000256" key="5">
    <source>
        <dbReference type="ARBA" id="ARBA00022679"/>
    </source>
</evidence>
<feature type="domain" description="HAMP" evidence="13">
    <location>
        <begin position="187"/>
        <end position="241"/>
    </location>
</feature>
<protein>
    <recommendedName>
        <fullName evidence="3">histidine kinase</fullName>
        <ecNumber evidence="3">2.7.13.3</ecNumber>
    </recommendedName>
</protein>
<keyword evidence="5" id="KW-0808">Transferase</keyword>
<dbReference type="GO" id="GO:0005886">
    <property type="term" value="C:plasma membrane"/>
    <property type="evidence" value="ECO:0007669"/>
    <property type="project" value="TreeGrafter"/>
</dbReference>
<dbReference type="EMBL" id="CP030840">
    <property type="protein sequence ID" value="AXC10784.1"/>
    <property type="molecule type" value="Genomic_DNA"/>
</dbReference>
<keyword evidence="10 11" id="KW-0472">Membrane</keyword>
<dbReference type="Pfam" id="PF02518">
    <property type="entry name" value="HATPase_c"/>
    <property type="match status" value="1"/>
</dbReference>
<dbReference type="PRINTS" id="PR00344">
    <property type="entry name" value="BCTRLSENSOR"/>
</dbReference>
<evidence type="ECO:0000256" key="10">
    <source>
        <dbReference type="ARBA" id="ARBA00023136"/>
    </source>
</evidence>
<dbReference type="InterPro" id="IPR003594">
    <property type="entry name" value="HATPase_dom"/>
</dbReference>
<feature type="domain" description="Histidine kinase" evidence="12">
    <location>
        <begin position="249"/>
        <end position="466"/>
    </location>
</feature>
<dbReference type="KEGG" id="abas:ACPOL_1438"/>
<keyword evidence="7 14" id="KW-0418">Kinase</keyword>
<dbReference type="PROSITE" id="PS50885">
    <property type="entry name" value="HAMP"/>
    <property type="match status" value="1"/>
</dbReference>
<dbReference type="SUPFAM" id="SSF55874">
    <property type="entry name" value="ATPase domain of HSP90 chaperone/DNA topoisomerase II/histidine kinase"/>
    <property type="match status" value="1"/>
</dbReference>
<evidence type="ECO:0000256" key="3">
    <source>
        <dbReference type="ARBA" id="ARBA00012438"/>
    </source>
</evidence>
<evidence type="ECO:0000256" key="9">
    <source>
        <dbReference type="ARBA" id="ARBA00023012"/>
    </source>
</evidence>
<evidence type="ECO:0000313" key="14">
    <source>
        <dbReference type="EMBL" id="AXC10784.1"/>
    </source>
</evidence>
<dbReference type="GO" id="GO:0000155">
    <property type="term" value="F:phosphorelay sensor kinase activity"/>
    <property type="evidence" value="ECO:0007669"/>
    <property type="project" value="InterPro"/>
</dbReference>
<accession>A0A2Z5FWA6</accession>
<gene>
    <name evidence="14" type="ORF">ACPOL_1438</name>
</gene>
<dbReference type="InterPro" id="IPR050428">
    <property type="entry name" value="TCS_sensor_his_kinase"/>
</dbReference>
<name>A0A2Z5FWA6_9BACT</name>
<keyword evidence="8 11" id="KW-1133">Transmembrane helix</keyword>
<keyword evidence="15" id="KW-1185">Reference proteome</keyword>
<proteinExistence type="predicted"/>
<sequence>MKAYSIVRRLVITILAVEFLLAALTTTIELAYLRQQHLKTFDIMLRGRADSVFGAVQDLEDEADSVFLDTSVLDLPRNDIYEVREESGALIGRSPNWNGLAGVPPRAGAPFSQTEVNGRDYRALVLHLTRNIDPSAKGPGIPHKIVVYYAAPLRPVWHALKDEARLLAFGNSLLLALTALAAALLLRRGMMPLHALANEASGISVHSWKFQAPEEAYAARELRPLATALQSALSRLEQSFRQQQVFISDAAHELKTAVSIVKSSLQLLAYKDRTLTEYREGLTQCLNDCGRVEDLVAKMLTLASIEQATPQPPSLGAEATDLNACLHQAALQLRPLAELHGVRITVSAAFAFHTQVPAADCSTLVSNLLANAIQHSPRGNDSEVELAVTEQGFRVRDFGEGISREALPYVFDRFFREDRSRARNTGGAGLGLAICKAIVERYGGKISIESWPGEGTLLNVELPGMVLQEHAAEMPRAQTSAV</sequence>
<keyword evidence="6 11" id="KW-0812">Transmembrane</keyword>
<dbReference type="PANTHER" id="PTHR45436:SF5">
    <property type="entry name" value="SENSOR HISTIDINE KINASE TRCS"/>
    <property type="match status" value="1"/>
</dbReference>
<evidence type="ECO:0000256" key="8">
    <source>
        <dbReference type="ARBA" id="ARBA00022989"/>
    </source>
</evidence>
<dbReference type="PANTHER" id="PTHR45436">
    <property type="entry name" value="SENSOR HISTIDINE KINASE YKOH"/>
    <property type="match status" value="1"/>
</dbReference>
<feature type="transmembrane region" description="Helical" evidence="11">
    <location>
        <begin position="12"/>
        <end position="33"/>
    </location>
</feature>
<evidence type="ECO:0000256" key="2">
    <source>
        <dbReference type="ARBA" id="ARBA00004370"/>
    </source>
</evidence>
<dbReference type="InterPro" id="IPR003660">
    <property type="entry name" value="HAMP_dom"/>
</dbReference>
<dbReference type="EC" id="2.7.13.3" evidence="3"/>
<dbReference type="AlphaFoldDB" id="A0A2Z5FWA6"/>
<dbReference type="RefSeq" id="WP_114206350.1">
    <property type="nucleotide sequence ID" value="NZ_CP030840.1"/>
</dbReference>
<evidence type="ECO:0000313" key="15">
    <source>
        <dbReference type="Proteomes" id="UP000253606"/>
    </source>
</evidence>
<dbReference type="CDD" id="cd00082">
    <property type="entry name" value="HisKA"/>
    <property type="match status" value="1"/>
</dbReference>
<dbReference type="InterPro" id="IPR005467">
    <property type="entry name" value="His_kinase_dom"/>
</dbReference>
<dbReference type="Pfam" id="PF00512">
    <property type="entry name" value="HisKA"/>
    <property type="match status" value="1"/>
</dbReference>
<comment type="catalytic activity">
    <reaction evidence="1">
        <text>ATP + protein L-histidine = ADP + protein N-phospho-L-histidine.</text>
        <dbReference type="EC" id="2.7.13.3"/>
    </reaction>
</comment>
<dbReference type="PROSITE" id="PS50109">
    <property type="entry name" value="HIS_KIN"/>
    <property type="match status" value="1"/>
</dbReference>
<evidence type="ECO:0000256" key="7">
    <source>
        <dbReference type="ARBA" id="ARBA00022777"/>
    </source>
</evidence>
<keyword evidence="4" id="KW-0597">Phosphoprotein</keyword>
<reference evidence="14 15" key="1">
    <citation type="journal article" date="2018" name="Front. Microbiol.">
        <title>Hydrolytic Capabilities as a Key to Environmental Success: Chitinolytic and Cellulolytic Acidobacteria From Acidic Sub-arctic Soils and Boreal Peatlands.</title>
        <authorList>
            <person name="Belova S.E."/>
            <person name="Ravin N.V."/>
            <person name="Pankratov T.A."/>
            <person name="Rakitin A.L."/>
            <person name="Ivanova A.A."/>
            <person name="Beletsky A.V."/>
            <person name="Mardanov A.V."/>
            <person name="Sinninghe Damste J.S."/>
            <person name="Dedysh S.N."/>
        </authorList>
    </citation>
    <scope>NUCLEOTIDE SEQUENCE [LARGE SCALE GENOMIC DNA]</scope>
    <source>
        <strain evidence="14 15">SBC82</strain>
    </source>
</reference>
<feature type="transmembrane region" description="Helical" evidence="11">
    <location>
        <begin position="166"/>
        <end position="186"/>
    </location>
</feature>
<dbReference type="InterPro" id="IPR003661">
    <property type="entry name" value="HisK_dim/P_dom"/>
</dbReference>
<dbReference type="InterPro" id="IPR036890">
    <property type="entry name" value="HATPase_C_sf"/>
</dbReference>
<dbReference type="Gene3D" id="3.30.565.10">
    <property type="entry name" value="Histidine kinase-like ATPase, C-terminal domain"/>
    <property type="match status" value="1"/>
</dbReference>
<comment type="subcellular location">
    <subcellularLocation>
        <location evidence="2">Membrane</location>
    </subcellularLocation>
</comment>
<dbReference type="SMART" id="SM00388">
    <property type="entry name" value="HisKA"/>
    <property type="match status" value="1"/>
</dbReference>
<evidence type="ECO:0000259" key="13">
    <source>
        <dbReference type="PROSITE" id="PS50885"/>
    </source>
</evidence>
<evidence type="ECO:0000259" key="12">
    <source>
        <dbReference type="PROSITE" id="PS50109"/>
    </source>
</evidence>
<dbReference type="Gene3D" id="1.10.287.130">
    <property type="match status" value="1"/>
</dbReference>